<feature type="domain" description="FAD/NAD(P)-binding" evidence="9">
    <location>
        <begin position="14"/>
        <end position="306"/>
    </location>
</feature>
<dbReference type="SUPFAM" id="SSF55424">
    <property type="entry name" value="FAD/NAD-linked reductases, dimerisation (C-terminal) domain"/>
    <property type="match status" value="1"/>
</dbReference>
<dbReference type="InterPro" id="IPR016156">
    <property type="entry name" value="FAD/NAD-linked_Rdtase_dimer_sf"/>
</dbReference>
<evidence type="ECO:0000259" key="9">
    <source>
        <dbReference type="Pfam" id="PF07992"/>
    </source>
</evidence>
<keyword evidence="2" id="KW-0285">Flavoprotein</keyword>
<evidence type="ECO:0000256" key="6">
    <source>
        <dbReference type="ARBA" id="ARBA00023002"/>
    </source>
</evidence>
<name>A0A516PW99_9ACTN</name>
<comment type="catalytic activity">
    <reaction evidence="8">
        <text>A + NADH + H(+) = AH2 + NAD(+)</text>
        <dbReference type="Rhea" id="RHEA:11356"/>
        <dbReference type="ChEBI" id="CHEBI:13193"/>
        <dbReference type="ChEBI" id="CHEBI:15378"/>
        <dbReference type="ChEBI" id="CHEBI:17499"/>
        <dbReference type="ChEBI" id="CHEBI:57540"/>
        <dbReference type="ChEBI" id="CHEBI:57945"/>
    </reaction>
</comment>
<dbReference type="PRINTS" id="PR00469">
    <property type="entry name" value="PNDRDTASEII"/>
</dbReference>
<dbReference type="InterPro" id="IPR023753">
    <property type="entry name" value="FAD/NAD-binding_dom"/>
</dbReference>
<dbReference type="Gene3D" id="3.50.50.60">
    <property type="entry name" value="FAD/NAD(P)-binding domain"/>
    <property type="match status" value="2"/>
</dbReference>
<evidence type="ECO:0000256" key="2">
    <source>
        <dbReference type="ARBA" id="ARBA00022630"/>
    </source>
</evidence>
<evidence type="ECO:0000313" key="12">
    <source>
        <dbReference type="Proteomes" id="UP000319263"/>
    </source>
</evidence>
<evidence type="ECO:0000256" key="5">
    <source>
        <dbReference type="ARBA" id="ARBA00022946"/>
    </source>
</evidence>
<comment type="cofactor">
    <cofactor evidence="1">
        <name>FAD</name>
        <dbReference type="ChEBI" id="CHEBI:57692"/>
    </cofactor>
</comment>
<organism evidence="11 12">
    <name type="scientific">Microlunatus elymi</name>
    <dbReference type="NCBI Taxonomy" id="2596828"/>
    <lineage>
        <taxon>Bacteria</taxon>
        <taxon>Bacillati</taxon>
        <taxon>Actinomycetota</taxon>
        <taxon>Actinomycetes</taxon>
        <taxon>Propionibacteriales</taxon>
        <taxon>Propionibacteriaceae</taxon>
        <taxon>Microlunatus</taxon>
    </lineage>
</organism>
<dbReference type="GO" id="GO:0005737">
    <property type="term" value="C:cytoplasm"/>
    <property type="evidence" value="ECO:0007669"/>
    <property type="project" value="TreeGrafter"/>
</dbReference>
<dbReference type="Proteomes" id="UP000319263">
    <property type="component" value="Chromosome"/>
</dbReference>
<keyword evidence="4" id="KW-0274">FAD</keyword>
<dbReference type="RefSeq" id="WP_143985429.1">
    <property type="nucleotide sequence ID" value="NZ_CP041692.1"/>
</dbReference>
<dbReference type="Pfam" id="PF14721">
    <property type="entry name" value="AIF_C"/>
    <property type="match status" value="1"/>
</dbReference>
<dbReference type="PRINTS" id="PR00368">
    <property type="entry name" value="FADPNR"/>
</dbReference>
<dbReference type="GO" id="GO:0071949">
    <property type="term" value="F:FAD binding"/>
    <property type="evidence" value="ECO:0007669"/>
    <property type="project" value="TreeGrafter"/>
</dbReference>
<dbReference type="AlphaFoldDB" id="A0A516PW99"/>
<evidence type="ECO:0000259" key="10">
    <source>
        <dbReference type="Pfam" id="PF14721"/>
    </source>
</evidence>
<dbReference type="PANTHER" id="PTHR43557">
    <property type="entry name" value="APOPTOSIS-INDUCING FACTOR 1"/>
    <property type="match status" value="1"/>
</dbReference>
<evidence type="ECO:0000256" key="3">
    <source>
        <dbReference type="ARBA" id="ARBA00022703"/>
    </source>
</evidence>
<dbReference type="GO" id="GO:0012501">
    <property type="term" value="P:programmed cell death"/>
    <property type="evidence" value="ECO:0007669"/>
    <property type="project" value="TreeGrafter"/>
</dbReference>
<accession>A0A516PW99</accession>
<reference evidence="11 12" key="1">
    <citation type="submission" date="2019-07" db="EMBL/GenBank/DDBJ databases">
        <title>Microlunatus dokdonensis sp. nov. isolated from the rhizospheric soil of the wild plant Elymus tsukushiensis.</title>
        <authorList>
            <person name="Ghim S.-Y."/>
            <person name="Hwang Y.-J."/>
            <person name="Son J.-S."/>
            <person name="Shin J.-H."/>
        </authorList>
    </citation>
    <scope>NUCLEOTIDE SEQUENCE [LARGE SCALE GENOMIC DNA]</scope>
    <source>
        <strain evidence="11 12">KUDC0627</strain>
    </source>
</reference>
<dbReference type="GO" id="GO:0016174">
    <property type="term" value="F:NAD(P)H oxidase H2O2-forming activity"/>
    <property type="evidence" value="ECO:0007669"/>
    <property type="project" value="TreeGrafter"/>
</dbReference>
<dbReference type="Gene3D" id="3.30.390.30">
    <property type="match status" value="1"/>
</dbReference>
<keyword evidence="5" id="KW-0809">Transit peptide</keyword>
<sequence length="407" mass="43988">MNTSNQVAAPAASYDYLIIGGGMVADNAAKAIQQTDPNGSIGILSDDPDEPVTRPALTKKLWTDPDFEFDQVWLQTVEQTGAQLITSLHVDSIDPAAHEVAAGDHRVGYRRLLLATGAEPNRLDLPDDDRIIHFRTVADYRRLRKLSGPGRTIAVVGGGYIGTELAAGLSQNDTRVIMALPQNRVYEDKFPRALADHVTELYREHGVELRTGTKITGGSADQDEIRLTTDSGDDIVADGVAAGLGVAPRAELAEAAGLNVDDGVVVDEYLVTSDPDILAAGDVASYPDALLGRQRVEHVDNANAMGSLAGRNLTGANEPYDYTPYFYSVLFGNRYEVVGTLDASATMIESWSDDHERGVVYYLDDDQTVNGVLLWNVPDKTDDARSVIKRSRTGKLELDDIAAAIDF</sequence>
<gene>
    <name evidence="11" type="ORF">FOE78_05645</name>
</gene>
<keyword evidence="6" id="KW-0560">Oxidoreductase</keyword>
<dbReference type="KEGG" id="mik:FOE78_05645"/>
<dbReference type="Pfam" id="PF07992">
    <property type="entry name" value="Pyr_redox_2"/>
    <property type="match status" value="1"/>
</dbReference>
<keyword evidence="7" id="KW-0520">NAD</keyword>
<dbReference type="PANTHER" id="PTHR43557:SF4">
    <property type="entry name" value="APOPTOSIS-INDUCING FACTOR 1, MITOCHONDRIAL"/>
    <property type="match status" value="1"/>
</dbReference>
<dbReference type="OrthoDB" id="3568330at2"/>
<dbReference type="InterPro" id="IPR050446">
    <property type="entry name" value="FAD-oxidoreductase/Apoptosis"/>
</dbReference>
<proteinExistence type="predicted"/>
<dbReference type="SUPFAM" id="SSF51905">
    <property type="entry name" value="FAD/NAD(P)-binding domain"/>
    <property type="match status" value="1"/>
</dbReference>
<dbReference type="GO" id="GO:0033108">
    <property type="term" value="P:mitochondrial respiratory chain complex assembly"/>
    <property type="evidence" value="ECO:0007669"/>
    <property type="project" value="TreeGrafter"/>
</dbReference>
<keyword evidence="12" id="KW-1185">Reference proteome</keyword>
<feature type="domain" description="Mitochondrial apoptosis-inducing factor C-terminal" evidence="10">
    <location>
        <begin position="351"/>
        <end position="389"/>
    </location>
</feature>
<dbReference type="EMBL" id="CP041692">
    <property type="protein sequence ID" value="QDP95457.1"/>
    <property type="molecule type" value="Genomic_DNA"/>
</dbReference>
<keyword evidence="3" id="KW-0053">Apoptosis</keyword>
<evidence type="ECO:0000256" key="8">
    <source>
        <dbReference type="ARBA" id="ARBA00047786"/>
    </source>
</evidence>
<protein>
    <submittedName>
        <fullName evidence="11">NAD(P)/FAD-dependent oxidoreductase</fullName>
    </submittedName>
</protein>
<evidence type="ECO:0000256" key="4">
    <source>
        <dbReference type="ARBA" id="ARBA00022827"/>
    </source>
</evidence>
<evidence type="ECO:0000256" key="1">
    <source>
        <dbReference type="ARBA" id="ARBA00001974"/>
    </source>
</evidence>
<dbReference type="InterPro" id="IPR029324">
    <property type="entry name" value="AIF_C"/>
</dbReference>
<evidence type="ECO:0000256" key="7">
    <source>
        <dbReference type="ARBA" id="ARBA00023027"/>
    </source>
</evidence>
<dbReference type="InterPro" id="IPR036188">
    <property type="entry name" value="FAD/NAD-bd_sf"/>
</dbReference>
<dbReference type="GO" id="GO:0046983">
    <property type="term" value="F:protein dimerization activity"/>
    <property type="evidence" value="ECO:0007669"/>
    <property type="project" value="InterPro"/>
</dbReference>
<evidence type="ECO:0000313" key="11">
    <source>
        <dbReference type="EMBL" id="QDP95457.1"/>
    </source>
</evidence>